<accession>A0A7W9LXW9</accession>
<comment type="caution">
    <text evidence="5">The sequence shown here is derived from an EMBL/GenBank/DDBJ whole genome shotgun (WGS) entry which is preliminary data.</text>
</comment>
<dbReference type="GO" id="GO:0003677">
    <property type="term" value="F:DNA binding"/>
    <property type="evidence" value="ECO:0007669"/>
    <property type="project" value="UniProtKB-KW"/>
</dbReference>
<dbReference type="GO" id="GO:0080090">
    <property type="term" value="P:regulation of primary metabolic process"/>
    <property type="evidence" value="ECO:0007669"/>
    <property type="project" value="UniProtKB-ARBA"/>
</dbReference>
<evidence type="ECO:0000256" key="1">
    <source>
        <dbReference type="ARBA" id="ARBA00023015"/>
    </source>
</evidence>
<gene>
    <name evidence="5" type="ORF">HDA41_008150</name>
</gene>
<evidence type="ECO:0000256" key="3">
    <source>
        <dbReference type="ARBA" id="ARBA00023163"/>
    </source>
</evidence>
<reference evidence="5 6" key="1">
    <citation type="submission" date="2020-08" db="EMBL/GenBank/DDBJ databases">
        <title>Sequencing the genomes of 1000 actinobacteria strains.</title>
        <authorList>
            <person name="Klenk H.-P."/>
        </authorList>
    </citation>
    <scope>NUCLEOTIDE SEQUENCE [LARGE SCALE GENOMIC DNA]</scope>
    <source>
        <strain evidence="5 6">DSM 40084</strain>
    </source>
</reference>
<dbReference type="InterPro" id="IPR032783">
    <property type="entry name" value="AraC_lig"/>
</dbReference>
<evidence type="ECO:0000313" key="5">
    <source>
        <dbReference type="EMBL" id="MBB5800186.1"/>
    </source>
</evidence>
<dbReference type="EMBL" id="JACHNE010000001">
    <property type="protein sequence ID" value="MBB5800186.1"/>
    <property type="molecule type" value="Genomic_DNA"/>
</dbReference>
<keyword evidence="3" id="KW-0804">Transcription</keyword>
<dbReference type="InterPro" id="IPR050204">
    <property type="entry name" value="AraC_XylS_family_regulators"/>
</dbReference>
<feature type="domain" description="AraC-type transcription regulator ligand-binding" evidence="4">
    <location>
        <begin position="1"/>
        <end position="140"/>
    </location>
</feature>
<evidence type="ECO:0000259" key="4">
    <source>
        <dbReference type="Pfam" id="PF12852"/>
    </source>
</evidence>
<keyword evidence="2" id="KW-0238">DNA-binding</keyword>
<proteinExistence type="predicted"/>
<keyword evidence="1" id="KW-0805">Transcription regulation</keyword>
<dbReference type="AlphaFoldDB" id="A0A7W9LXW9"/>
<keyword evidence="6" id="KW-1185">Reference proteome</keyword>
<name>A0A7W9LXW9_9ACTN</name>
<dbReference type="Proteomes" id="UP000590647">
    <property type="component" value="Unassembled WGS sequence"/>
</dbReference>
<dbReference type="PANTHER" id="PTHR46796:SF13">
    <property type="entry name" value="HTH-TYPE TRANSCRIPTIONAL ACTIVATOR RHAS"/>
    <property type="match status" value="1"/>
</dbReference>
<dbReference type="Pfam" id="PF12852">
    <property type="entry name" value="Cupin_6"/>
    <property type="match status" value="1"/>
</dbReference>
<evidence type="ECO:0000313" key="6">
    <source>
        <dbReference type="Proteomes" id="UP000590647"/>
    </source>
</evidence>
<protein>
    <recommendedName>
        <fullName evidence="4">AraC-type transcription regulator ligand-binding domain-containing protein</fullName>
    </recommendedName>
</protein>
<dbReference type="PANTHER" id="PTHR46796">
    <property type="entry name" value="HTH-TYPE TRANSCRIPTIONAL ACTIVATOR RHAS-RELATED"/>
    <property type="match status" value="1"/>
</dbReference>
<dbReference type="RefSeq" id="WP_230299847.1">
    <property type="nucleotide sequence ID" value="NZ_JACHNE010000001.1"/>
</dbReference>
<sequence length="191" mass="20578">MLRGRAWIVPAEGEPVPVGVGDIAIIRGRAPYTVADDPATPPQVMINSVDYCTRADEGDAGDSPDGSALLLSGAYTGRGEISERLLHALPEVLVIPAADGRCPLLDLVVEEIVADRPGQQVMRDRLLDLMLLSTLRTWFDQSEAHAPPWFRAWEDPVVGHTLRLLHDDPAHPWTVGSLAAKSGVSRAALVP</sequence>
<evidence type="ECO:0000256" key="2">
    <source>
        <dbReference type="ARBA" id="ARBA00023125"/>
    </source>
</evidence>
<organism evidence="5 6">
    <name type="scientific">Streptomyces caelestis</name>
    <dbReference type="NCBI Taxonomy" id="36816"/>
    <lineage>
        <taxon>Bacteria</taxon>
        <taxon>Bacillati</taxon>
        <taxon>Actinomycetota</taxon>
        <taxon>Actinomycetes</taxon>
        <taxon>Kitasatosporales</taxon>
        <taxon>Streptomycetaceae</taxon>
        <taxon>Streptomyces</taxon>
    </lineage>
</organism>